<evidence type="ECO:0000256" key="2">
    <source>
        <dbReference type="SAM" id="Phobius"/>
    </source>
</evidence>
<evidence type="ECO:0000313" key="4">
    <source>
        <dbReference type="Proteomes" id="UP001501218"/>
    </source>
</evidence>
<evidence type="ECO:0008006" key="5">
    <source>
        <dbReference type="Google" id="ProtNLM"/>
    </source>
</evidence>
<proteinExistence type="predicted"/>
<keyword evidence="2" id="KW-0812">Transmembrane</keyword>
<dbReference type="EMBL" id="BAAARA010000004">
    <property type="protein sequence ID" value="GAA2340107.1"/>
    <property type="molecule type" value="Genomic_DNA"/>
</dbReference>
<dbReference type="Proteomes" id="UP001501218">
    <property type="component" value="Unassembled WGS sequence"/>
</dbReference>
<evidence type="ECO:0000256" key="1">
    <source>
        <dbReference type="SAM" id="MobiDB-lite"/>
    </source>
</evidence>
<gene>
    <name evidence="3" type="ORF">GCM10009854_15640</name>
</gene>
<keyword evidence="4" id="KW-1185">Reference proteome</keyword>
<keyword evidence="2" id="KW-1133">Transmembrane helix</keyword>
<accession>A0ABP5SW56</accession>
<keyword evidence="2" id="KW-0472">Membrane</keyword>
<feature type="transmembrane region" description="Helical" evidence="2">
    <location>
        <begin position="153"/>
        <end position="171"/>
    </location>
</feature>
<reference evidence="4" key="1">
    <citation type="journal article" date="2019" name="Int. J. Syst. Evol. Microbiol.">
        <title>The Global Catalogue of Microorganisms (GCM) 10K type strain sequencing project: providing services to taxonomists for standard genome sequencing and annotation.</title>
        <authorList>
            <consortium name="The Broad Institute Genomics Platform"/>
            <consortium name="The Broad Institute Genome Sequencing Center for Infectious Disease"/>
            <person name="Wu L."/>
            <person name="Ma J."/>
        </authorList>
    </citation>
    <scope>NUCLEOTIDE SEQUENCE [LARGE SCALE GENOMIC DNA]</scope>
    <source>
        <strain evidence="4">JCM 16221</strain>
    </source>
</reference>
<sequence>MSARRDSSDGPEDIDAAFAEIVADLEQDETFARWTSSTSDSGSESTDVKDRPAEAEPPKPDSPKSEPPRSEPPKSEPPKSEPPKSEPPRAEPAEIGTGPRDWAPGEEEEGHFVPPEPPPLPVPKPATLLGFAIVVLGLAVLLFPGLAGLSATAQLPLSLVLISGGIGWLLFRLRRTPPTDPTDPDDDGAQV</sequence>
<comment type="caution">
    <text evidence="3">The sequence shown here is derived from an EMBL/GenBank/DDBJ whole genome shotgun (WGS) entry which is preliminary data.</text>
</comment>
<evidence type="ECO:0000313" key="3">
    <source>
        <dbReference type="EMBL" id="GAA2340107.1"/>
    </source>
</evidence>
<feature type="region of interest" description="Disordered" evidence="1">
    <location>
        <begin position="1"/>
        <end position="119"/>
    </location>
</feature>
<protein>
    <recommendedName>
        <fullName evidence="5">DUF308 domain-containing protein</fullName>
    </recommendedName>
</protein>
<feature type="compositionally biased region" description="Low complexity" evidence="1">
    <location>
        <begin position="35"/>
        <end position="45"/>
    </location>
</feature>
<feature type="transmembrane region" description="Helical" evidence="2">
    <location>
        <begin position="128"/>
        <end position="147"/>
    </location>
</feature>
<feature type="compositionally biased region" description="Basic and acidic residues" evidence="1">
    <location>
        <begin position="46"/>
        <end position="92"/>
    </location>
</feature>
<name>A0ABP5SW56_9PSEU</name>
<dbReference type="RefSeq" id="WP_344128268.1">
    <property type="nucleotide sequence ID" value="NZ_BAAARA010000004.1"/>
</dbReference>
<organism evidence="3 4">
    <name type="scientific">Saccharopolyspora halophila</name>
    <dbReference type="NCBI Taxonomy" id="405551"/>
    <lineage>
        <taxon>Bacteria</taxon>
        <taxon>Bacillati</taxon>
        <taxon>Actinomycetota</taxon>
        <taxon>Actinomycetes</taxon>
        <taxon>Pseudonocardiales</taxon>
        <taxon>Pseudonocardiaceae</taxon>
        <taxon>Saccharopolyspora</taxon>
    </lineage>
</organism>